<evidence type="ECO:0008006" key="3">
    <source>
        <dbReference type="Google" id="ProtNLM"/>
    </source>
</evidence>
<dbReference type="AlphaFoldDB" id="A0A9D1IBR7"/>
<accession>A0A9D1IBR7</accession>
<sequence length="373" mass="41868">MDKRLCRELLRSLEKPQASKRAFIGLDGFVDSVIHVVEKRFDANNYQRFETIQAYAQHLLEGAGLSMNIEMLPLENKIGGNGTFFASGLEKYGVPLTYIGAIGKEQVHPQFANFACKPGCRRVGVADPAQTDALEFRDGKIISSKLRPLNELRWEDLLYALPMEAFVREMEQADLFSFNNWTMIPAMSEIWRHILEDVLPRLRTGARGKWAFFDLADPTKRSKEDVLEAMELIRRFHGAGFTTALGLNLREARLIGAILEGGKAVSTEESLEATVRRVSDFLKIDCVVVHPVDRAACVRDGVYFETEGPYCASPKISTGAGDIFNSGFVYGLLRQWDSELCLLTGVLSSGFYVRNGFSPDLEELRAFCEEFAR</sequence>
<evidence type="ECO:0000313" key="1">
    <source>
        <dbReference type="EMBL" id="HIU33064.1"/>
    </source>
</evidence>
<comment type="caution">
    <text evidence="1">The sequence shown here is derived from an EMBL/GenBank/DDBJ whole genome shotgun (WGS) entry which is preliminary data.</text>
</comment>
<dbReference type="EMBL" id="DVMU01000017">
    <property type="protein sequence ID" value="HIU33064.1"/>
    <property type="molecule type" value="Genomic_DNA"/>
</dbReference>
<dbReference type="Proteomes" id="UP000824072">
    <property type="component" value="Unassembled WGS sequence"/>
</dbReference>
<dbReference type="InterPro" id="IPR057621">
    <property type="entry name" value="Khk_prokaryotic"/>
</dbReference>
<dbReference type="Gene3D" id="3.40.1190.20">
    <property type="match status" value="1"/>
</dbReference>
<reference evidence="1" key="1">
    <citation type="submission" date="2020-10" db="EMBL/GenBank/DDBJ databases">
        <authorList>
            <person name="Gilroy R."/>
        </authorList>
    </citation>
    <scope>NUCLEOTIDE SEQUENCE</scope>
    <source>
        <strain evidence="1">ChiHcec3-11533</strain>
    </source>
</reference>
<dbReference type="Pfam" id="PF25270">
    <property type="entry name" value="Khk"/>
    <property type="match status" value="1"/>
</dbReference>
<evidence type="ECO:0000313" key="2">
    <source>
        <dbReference type="Proteomes" id="UP000824072"/>
    </source>
</evidence>
<protein>
    <recommendedName>
        <fullName evidence="3">Carbohydrate kinase PfkB domain-containing protein</fullName>
    </recommendedName>
</protein>
<reference evidence="1" key="2">
    <citation type="journal article" date="2021" name="PeerJ">
        <title>Extensive microbial diversity within the chicken gut microbiome revealed by metagenomics and culture.</title>
        <authorList>
            <person name="Gilroy R."/>
            <person name="Ravi A."/>
            <person name="Getino M."/>
            <person name="Pursley I."/>
            <person name="Horton D.L."/>
            <person name="Alikhan N.F."/>
            <person name="Baker D."/>
            <person name="Gharbi K."/>
            <person name="Hall N."/>
            <person name="Watson M."/>
            <person name="Adriaenssens E.M."/>
            <person name="Foster-Nyarko E."/>
            <person name="Jarju S."/>
            <person name="Secka A."/>
            <person name="Antonio M."/>
            <person name="Oren A."/>
            <person name="Chaudhuri R.R."/>
            <person name="La Ragione R."/>
            <person name="Hildebrand F."/>
            <person name="Pallen M.J."/>
        </authorList>
    </citation>
    <scope>NUCLEOTIDE SEQUENCE</scope>
    <source>
        <strain evidence="1">ChiHcec3-11533</strain>
    </source>
</reference>
<proteinExistence type="predicted"/>
<gene>
    <name evidence="1" type="ORF">IAB02_00745</name>
</gene>
<dbReference type="SUPFAM" id="SSF53613">
    <property type="entry name" value="Ribokinase-like"/>
    <property type="match status" value="1"/>
</dbReference>
<organism evidence="1 2">
    <name type="scientific">Candidatus Pullichristensenella excrementigallinarum</name>
    <dbReference type="NCBI Taxonomy" id="2840907"/>
    <lineage>
        <taxon>Bacteria</taxon>
        <taxon>Bacillati</taxon>
        <taxon>Bacillota</taxon>
        <taxon>Clostridia</taxon>
        <taxon>Candidatus Pullichristensenella</taxon>
    </lineage>
</organism>
<name>A0A9D1IBR7_9FIRM</name>
<dbReference type="InterPro" id="IPR029056">
    <property type="entry name" value="Ribokinase-like"/>
</dbReference>